<organism evidence="1 2">
    <name type="scientific">Leptonema illini DSM 21528</name>
    <dbReference type="NCBI Taxonomy" id="929563"/>
    <lineage>
        <taxon>Bacteria</taxon>
        <taxon>Pseudomonadati</taxon>
        <taxon>Spirochaetota</taxon>
        <taxon>Spirochaetia</taxon>
        <taxon>Leptospirales</taxon>
        <taxon>Leptospiraceae</taxon>
        <taxon>Leptonema</taxon>
    </lineage>
</organism>
<evidence type="ECO:0008006" key="3">
    <source>
        <dbReference type="Google" id="ProtNLM"/>
    </source>
</evidence>
<evidence type="ECO:0000313" key="2">
    <source>
        <dbReference type="Proteomes" id="UP000005737"/>
    </source>
</evidence>
<dbReference type="EMBL" id="JH597773">
    <property type="protein sequence ID" value="EHQ07821.1"/>
    <property type="molecule type" value="Genomic_DNA"/>
</dbReference>
<reference evidence="1 2" key="1">
    <citation type="submission" date="2011-10" db="EMBL/GenBank/DDBJ databases">
        <title>The Improved High-Quality Draft genome of Leptonema illini DSM 21528.</title>
        <authorList>
            <consortium name="US DOE Joint Genome Institute (JGI-PGF)"/>
            <person name="Lucas S."/>
            <person name="Copeland A."/>
            <person name="Lapidus A."/>
            <person name="Glavina del Rio T."/>
            <person name="Dalin E."/>
            <person name="Tice H."/>
            <person name="Bruce D."/>
            <person name="Goodwin L."/>
            <person name="Pitluck S."/>
            <person name="Peters L."/>
            <person name="Mikhailova N."/>
            <person name="Held B."/>
            <person name="Kyrpides N."/>
            <person name="Mavromatis K."/>
            <person name="Ivanova N."/>
            <person name="Markowitz V."/>
            <person name="Cheng J.-F."/>
            <person name="Hugenholtz P."/>
            <person name="Woyke T."/>
            <person name="Wu D."/>
            <person name="Gronow S."/>
            <person name="Wellnitz S."/>
            <person name="Brambilla E.-M."/>
            <person name="Klenk H.-P."/>
            <person name="Eisen J.A."/>
        </authorList>
    </citation>
    <scope>NUCLEOTIDE SEQUENCE [LARGE SCALE GENOMIC DNA]</scope>
    <source>
        <strain evidence="1 2">DSM 21528</strain>
    </source>
</reference>
<dbReference type="PROSITE" id="PS51257">
    <property type="entry name" value="PROKAR_LIPOPROTEIN"/>
    <property type="match status" value="1"/>
</dbReference>
<name>H2CFJ6_9LEPT</name>
<dbReference type="Proteomes" id="UP000005737">
    <property type="component" value="Unassembled WGS sequence"/>
</dbReference>
<proteinExistence type="predicted"/>
<dbReference type="HOGENOM" id="CLU_1608813_0_0_12"/>
<gene>
    <name evidence="1" type="ORF">Lepil_3158</name>
</gene>
<sequence>MIRNPFTFLAALFVLLSCSEPVRESAPPASNQSPSLERAIEVVQKESGVYLYRYAETIEPIDPRKDYTEKYRIFRQSTIEDLRNLVASNREYEPEFKARCLPVWDAGLEFRDEGQSVMFLFSFRCNTIRYVEGNLFKDFTPQRTAFYKIFQYEINDESAVLIEKR</sequence>
<dbReference type="AlphaFoldDB" id="H2CFJ6"/>
<accession>H2CFJ6</accession>
<dbReference type="STRING" id="183.GCA_002009735_01176"/>
<protein>
    <recommendedName>
        <fullName evidence="3">Lipoprotein</fullName>
    </recommendedName>
</protein>
<evidence type="ECO:0000313" key="1">
    <source>
        <dbReference type="EMBL" id="EHQ07821.1"/>
    </source>
</evidence>
<dbReference type="RefSeq" id="WP_002773978.1">
    <property type="nucleotide sequence ID" value="NZ_JH597773.1"/>
</dbReference>
<keyword evidence="2" id="KW-1185">Reference proteome</keyword>